<accession>A0ABP7L8T8</accession>
<evidence type="ECO:0000256" key="1">
    <source>
        <dbReference type="SAM" id="SignalP"/>
    </source>
</evidence>
<gene>
    <name evidence="2" type="ORF">GCM10022276_13620</name>
</gene>
<protein>
    <recommendedName>
        <fullName evidence="4">DUF3833 family protein</fullName>
    </recommendedName>
</protein>
<reference evidence="3" key="1">
    <citation type="journal article" date="2019" name="Int. J. Syst. Evol. Microbiol.">
        <title>The Global Catalogue of Microorganisms (GCM) 10K type strain sequencing project: providing services to taxonomists for standard genome sequencing and annotation.</title>
        <authorList>
            <consortium name="The Broad Institute Genomics Platform"/>
            <consortium name="The Broad Institute Genome Sequencing Center for Infectious Disease"/>
            <person name="Wu L."/>
            <person name="Ma J."/>
        </authorList>
    </citation>
    <scope>NUCLEOTIDE SEQUENCE [LARGE SCALE GENOMIC DNA]</scope>
    <source>
        <strain evidence="3">JCM 17543</strain>
    </source>
</reference>
<evidence type="ECO:0000313" key="2">
    <source>
        <dbReference type="EMBL" id="GAA3895842.1"/>
    </source>
</evidence>
<feature type="chain" id="PRO_5046929716" description="DUF3833 family protein" evidence="1">
    <location>
        <begin position="19"/>
        <end position="156"/>
    </location>
</feature>
<comment type="caution">
    <text evidence="2">The sequence shown here is derived from an EMBL/GenBank/DDBJ whole genome shotgun (WGS) entry which is preliminary data.</text>
</comment>
<organism evidence="2 3">
    <name type="scientific">Sphingomonas limnosediminicola</name>
    <dbReference type="NCBI Taxonomy" id="940133"/>
    <lineage>
        <taxon>Bacteria</taxon>
        <taxon>Pseudomonadati</taxon>
        <taxon>Pseudomonadota</taxon>
        <taxon>Alphaproteobacteria</taxon>
        <taxon>Sphingomonadales</taxon>
        <taxon>Sphingomonadaceae</taxon>
        <taxon>Sphingomonas</taxon>
    </lineage>
</organism>
<evidence type="ECO:0008006" key="4">
    <source>
        <dbReference type="Google" id="ProtNLM"/>
    </source>
</evidence>
<name>A0ABP7L8T8_9SPHN</name>
<feature type="signal peptide" evidence="1">
    <location>
        <begin position="1"/>
        <end position="18"/>
    </location>
</feature>
<keyword evidence="1" id="KW-0732">Signal</keyword>
<dbReference type="EMBL" id="BAABBM010000001">
    <property type="protein sequence ID" value="GAA3895842.1"/>
    <property type="molecule type" value="Genomic_DNA"/>
</dbReference>
<proteinExistence type="predicted"/>
<evidence type="ECO:0000313" key="3">
    <source>
        <dbReference type="Proteomes" id="UP001500827"/>
    </source>
</evidence>
<sequence length="156" mass="17619">MKNAIAIALLLAAAPAQAAFNPVEFFRGKTHGDGLLKVIFQSQTKISVDSEGVAEKDGSLLLKQTIHEQEKPPRVRYWRFRQTGANRFEGTLTDAASPVRVDVKGDQVRIRYQGKNHLNFDQLLTPKNAREVSNSMRVRRFGITVARFEEVIRKLD</sequence>
<dbReference type="Proteomes" id="UP001500827">
    <property type="component" value="Unassembled WGS sequence"/>
</dbReference>
<dbReference type="RefSeq" id="WP_344698919.1">
    <property type="nucleotide sequence ID" value="NZ_BAABBM010000001.1"/>
</dbReference>
<dbReference type="InterPro" id="IPR024409">
    <property type="entry name" value="DUF3833"/>
</dbReference>
<dbReference type="Pfam" id="PF12915">
    <property type="entry name" value="DUF3833"/>
    <property type="match status" value="1"/>
</dbReference>
<keyword evidence="3" id="KW-1185">Reference proteome</keyword>